<dbReference type="InterPro" id="IPR036397">
    <property type="entry name" value="RNaseH_sf"/>
</dbReference>
<dbReference type="WBParaSite" id="Hba_16316">
    <property type="protein sequence ID" value="Hba_16316"/>
    <property type="gene ID" value="Hba_16316"/>
</dbReference>
<organism evidence="1 2">
    <name type="scientific">Heterorhabditis bacteriophora</name>
    <name type="common">Entomopathogenic nematode worm</name>
    <dbReference type="NCBI Taxonomy" id="37862"/>
    <lineage>
        <taxon>Eukaryota</taxon>
        <taxon>Metazoa</taxon>
        <taxon>Ecdysozoa</taxon>
        <taxon>Nematoda</taxon>
        <taxon>Chromadorea</taxon>
        <taxon>Rhabditida</taxon>
        <taxon>Rhabditina</taxon>
        <taxon>Rhabditomorpha</taxon>
        <taxon>Strongyloidea</taxon>
        <taxon>Heterorhabditidae</taxon>
        <taxon>Heterorhabditis</taxon>
    </lineage>
</organism>
<evidence type="ECO:0000313" key="1">
    <source>
        <dbReference type="Proteomes" id="UP000095283"/>
    </source>
</evidence>
<dbReference type="Gene3D" id="3.30.420.10">
    <property type="entry name" value="Ribonuclease H-like superfamily/Ribonuclease H"/>
    <property type="match status" value="1"/>
</dbReference>
<dbReference type="AlphaFoldDB" id="A0A1I7XF09"/>
<sequence>MEYPGVQCKKFIVEYFLHKNTEDNLLPYVRSQSLGQNGIFQQDNNSKHSYNTTKRWLIGRKSST</sequence>
<keyword evidence="1" id="KW-1185">Reference proteome</keyword>
<accession>A0A1I7XF09</accession>
<dbReference type="Proteomes" id="UP000095283">
    <property type="component" value="Unplaced"/>
</dbReference>
<proteinExistence type="predicted"/>
<protein>
    <submittedName>
        <fullName evidence="2">Ovule protein</fullName>
    </submittedName>
</protein>
<name>A0A1I7XF09_HETBA</name>
<dbReference type="GO" id="GO:0003676">
    <property type="term" value="F:nucleic acid binding"/>
    <property type="evidence" value="ECO:0007669"/>
    <property type="project" value="InterPro"/>
</dbReference>
<evidence type="ECO:0000313" key="2">
    <source>
        <dbReference type="WBParaSite" id="Hba_16316"/>
    </source>
</evidence>
<reference evidence="2" key="1">
    <citation type="submission" date="2016-11" db="UniProtKB">
        <authorList>
            <consortium name="WormBaseParasite"/>
        </authorList>
    </citation>
    <scope>IDENTIFICATION</scope>
</reference>